<dbReference type="InterPro" id="IPR051452">
    <property type="entry name" value="Diverse_Oxidoreductases"/>
</dbReference>
<dbReference type="SUPFAM" id="SSF54292">
    <property type="entry name" value="2Fe-2S ferredoxin-like"/>
    <property type="match status" value="1"/>
</dbReference>
<comment type="pathway">
    <text evidence="6">Alkaloid degradation; nicotine degradation.</text>
</comment>
<dbReference type="PANTHER" id="PTHR44379:SF5">
    <property type="entry name" value="OXIDOREDUCTASE WITH IRON-SULFUR SUBUNIT"/>
    <property type="match status" value="1"/>
</dbReference>
<dbReference type="Pfam" id="PF00111">
    <property type="entry name" value="Fer2"/>
    <property type="match status" value="1"/>
</dbReference>
<dbReference type="SUPFAM" id="SSF47741">
    <property type="entry name" value="CO dehydrogenase ISP C-domain like"/>
    <property type="match status" value="1"/>
</dbReference>
<evidence type="ECO:0000256" key="2">
    <source>
        <dbReference type="ARBA" id="ARBA00022723"/>
    </source>
</evidence>
<dbReference type="GO" id="GO:0046872">
    <property type="term" value="F:metal ion binding"/>
    <property type="evidence" value="ECO:0007669"/>
    <property type="project" value="UniProtKB-KW"/>
</dbReference>
<comment type="caution">
    <text evidence="8">The sequence shown here is derived from an EMBL/GenBank/DDBJ whole genome shotgun (WGS) entry which is preliminary data.</text>
</comment>
<feature type="domain" description="2Fe-2S ferredoxin-type" evidence="7">
    <location>
        <begin position="2"/>
        <end position="78"/>
    </location>
</feature>
<dbReference type="PROSITE" id="PS00197">
    <property type="entry name" value="2FE2S_FER_1"/>
    <property type="match status" value="1"/>
</dbReference>
<dbReference type="InterPro" id="IPR002888">
    <property type="entry name" value="2Fe-2S-bd"/>
</dbReference>
<dbReference type="InterPro" id="IPR036010">
    <property type="entry name" value="2Fe-2S_ferredoxin-like_sf"/>
</dbReference>
<name>A0A934QZ34_9PSEU</name>
<keyword evidence="5" id="KW-0411">Iron-sulfur</keyword>
<reference evidence="8" key="1">
    <citation type="submission" date="2020-12" db="EMBL/GenBank/DDBJ databases">
        <title>Prauserella sp. ASG 168, a novel actinomycete isolated from cave rock.</title>
        <authorList>
            <person name="Suriyachadkun C."/>
        </authorList>
    </citation>
    <scope>NUCLEOTIDE SEQUENCE</scope>
    <source>
        <strain evidence="8">ASG 168</strain>
    </source>
</reference>
<dbReference type="InterPro" id="IPR036884">
    <property type="entry name" value="2Fe-2S-bd_dom_sf"/>
</dbReference>
<gene>
    <name evidence="8" type="ORF">JHE00_33100</name>
</gene>
<dbReference type="RefSeq" id="WP_200325896.1">
    <property type="nucleotide sequence ID" value="NZ_JAENJH010000014.1"/>
</dbReference>
<dbReference type="GO" id="GO:0051537">
    <property type="term" value="F:2 iron, 2 sulfur cluster binding"/>
    <property type="evidence" value="ECO:0007669"/>
    <property type="project" value="UniProtKB-KW"/>
</dbReference>
<evidence type="ECO:0000313" key="9">
    <source>
        <dbReference type="Proteomes" id="UP000635245"/>
    </source>
</evidence>
<keyword evidence="3" id="KW-0560">Oxidoreductase</keyword>
<dbReference type="PROSITE" id="PS51085">
    <property type="entry name" value="2FE2S_FER_2"/>
    <property type="match status" value="1"/>
</dbReference>
<protein>
    <submittedName>
        <fullName evidence="8">(2Fe-2S)-binding protein</fullName>
    </submittedName>
</protein>
<evidence type="ECO:0000256" key="3">
    <source>
        <dbReference type="ARBA" id="ARBA00023002"/>
    </source>
</evidence>
<evidence type="ECO:0000313" key="8">
    <source>
        <dbReference type="EMBL" id="MBK1789196.1"/>
    </source>
</evidence>
<keyword evidence="4" id="KW-0408">Iron</keyword>
<evidence type="ECO:0000256" key="1">
    <source>
        <dbReference type="ARBA" id="ARBA00022714"/>
    </source>
</evidence>
<dbReference type="Gene3D" id="1.10.150.120">
    <property type="entry name" value="[2Fe-2S]-binding domain"/>
    <property type="match status" value="1"/>
</dbReference>
<organism evidence="8 9">
    <name type="scientific">Prauserella cavernicola</name>
    <dbReference type="NCBI Taxonomy" id="2800127"/>
    <lineage>
        <taxon>Bacteria</taxon>
        <taxon>Bacillati</taxon>
        <taxon>Actinomycetota</taxon>
        <taxon>Actinomycetes</taxon>
        <taxon>Pseudonocardiales</taxon>
        <taxon>Pseudonocardiaceae</taxon>
        <taxon>Prauserella</taxon>
    </lineage>
</organism>
<keyword evidence="1" id="KW-0001">2Fe-2S</keyword>
<evidence type="ECO:0000259" key="7">
    <source>
        <dbReference type="PROSITE" id="PS51085"/>
    </source>
</evidence>
<proteinExistence type="predicted"/>
<keyword evidence="9" id="KW-1185">Reference proteome</keyword>
<dbReference type="InterPro" id="IPR012675">
    <property type="entry name" value="Beta-grasp_dom_sf"/>
</dbReference>
<evidence type="ECO:0000256" key="4">
    <source>
        <dbReference type="ARBA" id="ARBA00023004"/>
    </source>
</evidence>
<evidence type="ECO:0000256" key="5">
    <source>
        <dbReference type="ARBA" id="ARBA00023014"/>
    </source>
</evidence>
<dbReference type="PANTHER" id="PTHR44379">
    <property type="entry name" value="OXIDOREDUCTASE WITH IRON-SULFUR SUBUNIT"/>
    <property type="match status" value="1"/>
</dbReference>
<dbReference type="InterPro" id="IPR006058">
    <property type="entry name" value="2Fe2S_fd_BS"/>
</dbReference>
<sequence>MQPIRLTVNGDKHEVTVDPRDLLVYVIRERIGLTGTNVGCLTGDCGACTVTLDGRTAKSCSVLAVTADGSEIRTIEGLASPAGLDPVQEAFWKENGFQCGYCLPGMLLATRELLDEDPDPAEEDITRTIDGNLCRCTGYTTILRAVRTAARRAQHRDERPERP</sequence>
<dbReference type="Gene3D" id="3.10.20.30">
    <property type="match status" value="1"/>
</dbReference>
<dbReference type="EMBL" id="JAENJH010000014">
    <property type="protein sequence ID" value="MBK1789196.1"/>
    <property type="molecule type" value="Genomic_DNA"/>
</dbReference>
<dbReference type="AlphaFoldDB" id="A0A934QZ34"/>
<dbReference type="FunFam" id="3.10.20.30:FF:000020">
    <property type="entry name" value="Xanthine dehydrogenase iron-sulfur subunit"/>
    <property type="match status" value="1"/>
</dbReference>
<dbReference type="GO" id="GO:0016491">
    <property type="term" value="F:oxidoreductase activity"/>
    <property type="evidence" value="ECO:0007669"/>
    <property type="project" value="UniProtKB-KW"/>
</dbReference>
<dbReference type="InterPro" id="IPR001041">
    <property type="entry name" value="2Fe-2S_ferredoxin-type"/>
</dbReference>
<keyword evidence="2" id="KW-0479">Metal-binding</keyword>
<dbReference type="Proteomes" id="UP000635245">
    <property type="component" value="Unassembled WGS sequence"/>
</dbReference>
<evidence type="ECO:0000256" key="6">
    <source>
        <dbReference type="ARBA" id="ARBA00060707"/>
    </source>
</evidence>
<accession>A0A934QZ34</accession>
<dbReference type="Pfam" id="PF01799">
    <property type="entry name" value="Fer2_2"/>
    <property type="match status" value="1"/>
</dbReference>
<dbReference type="CDD" id="cd00207">
    <property type="entry name" value="fer2"/>
    <property type="match status" value="1"/>
</dbReference>